<dbReference type="CDD" id="cd00077">
    <property type="entry name" value="HDc"/>
    <property type="match status" value="1"/>
</dbReference>
<feature type="transmembrane region" description="Helical" evidence="2">
    <location>
        <begin position="277"/>
        <end position="299"/>
    </location>
</feature>
<dbReference type="Pfam" id="PF07697">
    <property type="entry name" value="7TMR-HDED"/>
    <property type="match status" value="1"/>
</dbReference>
<feature type="transmembrane region" description="Helical" evidence="2">
    <location>
        <begin position="415"/>
        <end position="432"/>
    </location>
</feature>
<evidence type="ECO:0000313" key="5">
    <source>
        <dbReference type="Proteomes" id="UP000184196"/>
    </source>
</evidence>
<dbReference type="Pfam" id="PF01966">
    <property type="entry name" value="HD"/>
    <property type="match status" value="1"/>
</dbReference>
<dbReference type="AlphaFoldDB" id="A0A1M4V2M3"/>
<dbReference type="Gene3D" id="1.10.3210.10">
    <property type="entry name" value="Hypothetical protein af1432"/>
    <property type="match status" value="1"/>
</dbReference>
<evidence type="ECO:0000259" key="3">
    <source>
        <dbReference type="SMART" id="SM00471"/>
    </source>
</evidence>
<accession>A0A1M4V2M3</accession>
<dbReference type="InterPro" id="IPR011621">
    <property type="entry name" value="Metal-dep_PHydrolase_7TM_intra"/>
</dbReference>
<evidence type="ECO:0000256" key="1">
    <source>
        <dbReference type="SAM" id="MobiDB-lite"/>
    </source>
</evidence>
<proteinExistence type="predicted"/>
<reference evidence="5" key="1">
    <citation type="submission" date="2016-11" db="EMBL/GenBank/DDBJ databases">
        <authorList>
            <person name="Varghese N."/>
            <person name="Submissions S."/>
        </authorList>
    </citation>
    <scope>NUCLEOTIDE SEQUENCE [LARGE SCALE GENOMIC DNA]</scope>
    <source>
        <strain evidence="5">DSM 11792</strain>
    </source>
</reference>
<dbReference type="NCBIfam" id="TIGR00277">
    <property type="entry name" value="HDIG"/>
    <property type="match status" value="1"/>
</dbReference>
<feature type="domain" description="HD/PDEase" evidence="3">
    <location>
        <begin position="495"/>
        <end position="652"/>
    </location>
</feature>
<dbReference type="Proteomes" id="UP000184196">
    <property type="component" value="Unassembled WGS sequence"/>
</dbReference>
<dbReference type="Pfam" id="PF07698">
    <property type="entry name" value="7TM-7TMR_HD"/>
    <property type="match status" value="1"/>
</dbReference>
<dbReference type="InterPro" id="IPR006674">
    <property type="entry name" value="HD_domain"/>
</dbReference>
<feature type="transmembrane region" description="Helical" evidence="2">
    <location>
        <begin position="365"/>
        <end position="381"/>
    </location>
</feature>
<feature type="transmembrane region" description="Helical" evidence="2">
    <location>
        <begin position="438"/>
        <end position="466"/>
    </location>
</feature>
<protein>
    <recommendedName>
        <fullName evidence="3">HD/PDEase domain-containing protein</fullName>
    </recommendedName>
</protein>
<evidence type="ECO:0000256" key="2">
    <source>
        <dbReference type="SAM" id="Phobius"/>
    </source>
</evidence>
<gene>
    <name evidence="4" type="ORF">SAMN02745218_00627</name>
</gene>
<organism evidence="4 5">
    <name type="scientific">Desulfofundulus australicus DSM 11792</name>
    <dbReference type="NCBI Taxonomy" id="1121425"/>
    <lineage>
        <taxon>Bacteria</taxon>
        <taxon>Bacillati</taxon>
        <taxon>Bacillota</taxon>
        <taxon>Clostridia</taxon>
        <taxon>Eubacteriales</taxon>
        <taxon>Peptococcaceae</taxon>
        <taxon>Desulfofundulus</taxon>
    </lineage>
</organism>
<sequence length="731" mass="80776">MNLMLPLTRMGKQFIRRLAPLMGQRRVRRSAAAVIFFLLITVLISVEFVPQRVNLREGQVSPVEIKAPRSIVFEDKVKTEQMRRQAAAAVRDQYDRDPMVSAAVQRDVSIVIQEIRQIQSDSSSSEEERVNRLREVLPFPLSQETLVTLARSAPLNLDQVERSVNALVAQSLDGGDGITPDELESVKTNLAGLVNRWGLSKPYRELAQGLIRYYLRPNSFFNAEKTRLLKEAAMATVPPQMVTIRKDEIIIRPGDVVTREHLAKLEALGLTQTGVPWRILLGSALLVALLMVVVLLYLYQQNRQIYEHAGHLYLLGIVIVVVLAVGKAITAISIPYWPELGNLVGYMTPIAAAGMLIAILLDARLAMLVVAIMSFLVTLMIDGQVHFGVVALVGGFVGVYSVSKLKQRGDLVRAGVYTSIANIVVILIMGLLDNTPWGLLITSGIGFGLINGILSSILTIGALPYLESAFGITSAIHLLELSDPGHPLLRRLLTEAPGTYHHSIIVANLAEAAAGAVGGETLLARVGAYYHDIGKIKRPYFFIENQLNGENPHDKIAPSLSTLILTSHVKDGVEMAREYRLPQAIIDIIEQHHGSGLCSYFYHKALENGHPENVDEDEYRYDGPKPQTKEAAIVMLADSVEAAVRSLQNRTPGRIEGMVRKIVKDKLMDGQLDECDLTFKDLEKIVEAFLQVLGGIFHSRIEYPELNKEMERRRNRGAGSRKQLARKSAGG</sequence>
<dbReference type="SMART" id="SM00471">
    <property type="entry name" value="HDc"/>
    <property type="match status" value="1"/>
</dbReference>
<feature type="transmembrane region" description="Helical" evidence="2">
    <location>
        <begin position="311"/>
        <end position="337"/>
    </location>
</feature>
<dbReference type="SUPFAM" id="SSF109604">
    <property type="entry name" value="HD-domain/PDEase-like"/>
    <property type="match status" value="1"/>
</dbReference>
<feature type="transmembrane region" description="Helical" evidence="2">
    <location>
        <begin position="343"/>
        <end position="360"/>
    </location>
</feature>
<name>A0A1M4V2M3_9FIRM</name>
<keyword evidence="2" id="KW-0812">Transmembrane</keyword>
<dbReference type="InterPro" id="IPR011624">
    <property type="entry name" value="Metal-dep_PHydrolase_7TM_extra"/>
</dbReference>
<dbReference type="InterPro" id="IPR052722">
    <property type="entry name" value="PgpH_phosphodiesterase"/>
</dbReference>
<keyword evidence="2" id="KW-1133">Transmembrane helix</keyword>
<dbReference type="InterPro" id="IPR006675">
    <property type="entry name" value="HDIG_dom"/>
</dbReference>
<evidence type="ECO:0000313" key="4">
    <source>
        <dbReference type="EMBL" id="SHE63241.1"/>
    </source>
</evidence>
<dbReference type="PANTHER" id="PTHR36442">
    <property type="entry name" value="CYCLIC-DI-AMP PHOSPHODIESTERASE PGPH"/>
    <property type="match status" value="1"/>
</dbReference>
<dbReference type="PANTHER" id="PTHR36442:SF1">
    <property type="entry name" value="CYCLIC-DI-AMP PHOSPHODIESTERASE PGPH"/>
    <property type="match status" value="1"/>
</dbReference>
<dbReference type="EMBL" id="FQUW01000007">
    <property type="protein sequence ID" value="SHE63241.1"/>
    <property type="molecule type" value="Genomic_DNA"/>
</dbReference>
<keyword evidence="5" id="KW-1185">Reference proteome</keyword>
<dbReference type="InterPro" id="IPR003607">
    <property type="entry name" value="HD/PDEase_dom"/>
</dbReference>
<feature type="region of interest" description="Disordered" evidence="1">
    <location>
        <begin position="712"/>
        <end position="731"/>
    </location>
</feature>
<keyword evidence="2" id="KW-0472">Membrane</keyword>